<proteinExistence type="predicted"/>
<keyword evidence="1" id="KW-1133">Transmembrane helix</keyword>
<feature type="transmembrane region" description="Helical" evidence="1">
    <location>
        <begin position="253"/>
        <end position="274"/>
    </location>
</feature>
<accession>A0A2T0Q1M3</accession>
<dbReference type="RefSeq" id="WP_106247255.1">
    <property type="nucleotide sequence ID" value="NZ_PVZC01000005.1"/>
</dbReference>
<dbReference type="OrthoDB" id="8478704at2"/>
<comment type="caution">
    <text evidence="2">The sequence shown here is derived from an EMBL/GenBank/DDBJ whole genome shotgun (WGS) entry which is preliminary data.</text>
</comment>
<feature type="transmembrane region" description="Helical" evidence="1">
    <location>
        <begin position="131"/>
        <end position="150"/>
    </location>
</feature>
<feature type="transmembrane region" description="Helical" evidence="1">
    <location>
        <begin position="50"/>
        <end position="69"/>
    </location>
</feature>
<gene>
    <name evidence="2" type="ORF">CLV72_10547</name>
</gene>
<feature type="transmembrane region" description="Helical" evidence="1">
    <location>
        <begin position="286"/>
        <end position="306"/>
    </location>
</feature>
<reference evidence="2 3" key="1">
    <citation type="submission" date="2018-03" db="EMBL/GenBank/DDBJ databases">
        <title>Genomic Encyclopedia of Archaeal and Bacterial Type Strains, Phase II (KMG-II): from individual species to whole genera.</title>
        <authorList>
            <person name="Goeker M."/>
        </authorList>
    </citation>
    <scope>NUCLEOTIDE SEQUENCE [LARGE SCALE GENOMIC DNA]</scope>
    <source>
        <strain evidence="2 3">DSM 45601</strain>
    </source>
</reference>
<evidence type="ECO:0000313" key="2">
    <source>
        <dbReference type="EMBL" id="PRX97697.1"/>
    </source>
</evidence>
<protein>
    <submittedName>
        <fullName evidence="2">Uncharacterized protein</fullName>
    </submittedName>
</protein>
<name>A0A2T0Q1M3_9ACTN</name>
<feature type="transmembrane region" description="Helical" evidence="1">
    <location>
        <begin position="196"/>
        <end position="216"/>
    </location>
</feature>
<feature type="transmembrane region" description="Helical" evidence="1">
    <location>
        <begin position="228"/>
        <end position="247"/>
    </location>
</feature>
<dbReference type="EMBL" id="PVZC01000005">
    <property type="protein sequence ID" value="PRX97697.1"/>
    <property type="molecule type" value="Genomic_DNA"/>
</dbReference>
<keyword evidence="1" id="KW-0812">Transmembrane</keyword>
<sequence length="351" mass="37164">MSATPRESPVGPRPSLPRRLGPVLALFALSPICAEYLSGYHGQGIADLPGLLLTLLIIGPLYGTVALLIRELTRRTGRGWPTMLLLGAAFGLVQAGLIDKALFNHASFEGGPYWQRLPALVPGLDVDLSQLLVFVGGHMVWSFVAPIAVVEGCAPRLGERPWLGRTGLAVVAALYLATAVYFHFDFQATYGFQLSPVQLVGTVAAVAALVLAAFAVRRRPAATPRRVPPPWLVGTAAFVLLAAHGLAREPEAGGWAWPSIALSVLILALLGALLWSWSRRTGWTRLHVLAAAGAPLLLYAVMAFLVPPLEGTDAAGKYASNALFLVAVAALLAWARHRTRRADAGAPAPAP</sequence>
<dbReference type="AlphaFoldDB" id="A0A2T0Q1M3"/>
<evidence type="ECO:0000256" key="1">
    <source>
        <dbReference type="SAM" id="Phobius"/>
    </source>
</evidence>
<organism evidence="2 3">
    <name type="scientific">Allonocardiopsis opalescens</name>
    <dbReference type="NCBI Taxonomy" id="1144618"/>
    <lineage>
        <taxon>Bacteria</taxon>
        <taxon>Bacillati</taxon>
        <taxon>Actinomycetota</taxon>
        <taxon>Actinomycetes</taxon>
        <taxon>Streptosporangiales</taxon>
        <taxon>Allonocardiopsis</taxon>
    </lineage>
</organism>
<feature type="transmembrane region" description="Helical" evidence="1">
    <location>
        <begin position="318"/>
        <end position="335"/>
    </location>
</feature>
<feature type="transmembrane region" description="Helical" evidence="1">
    <location>
        <begin position="162"/>
        <end position="184"/>
    </location>
</feature>
<evidence type="ECO:0000313" key="3">
    <source>
        <dbReference type="Proteomes" id="UP000237846"/>
    </source>
</evidence>
<keyword evidence="1" id="KW-0472">Membrane</keyword>
<feature type="transmembrane region" description="Helical" evidence="1">
    <location>
        <begin position="81"/>
        <end position="98"/>
    </location>
</feature>
<dbReference type="Proteomes" id="UP000237846">
    <property type="component" value="Unassembled WGS sequence"/>
</dbReference>
<keyword evidence="3" id="KW-1185">Reference proteome</keyword>